<evidence type="ECO:0000259" key="1">
    <source>
        <dbReference type="Pfam" id="PF12017"/>
    </source>
</evidence>
<protein>
    <submittedName>
        <fullName evidence="5">THAP domain-containing protein 9</fullName>
    </submittedName>
</protein>
<evidence type="ECO:0000259" key="3">
    <source>
        <dbReference type="Pfam" id="PF21788"/>
    </source>
</evidence>
<evidence type="ECO:0000313" key="6">
    <source>
        <dbReference type="Proteomes" id="UP000000311"/>
    </source>
</evidence>
<dbReference type="AlphaFoldDB" id="E1ZVP3"/>
<name>E1ZVP3_CAMFO</name>
<feature type="domain" description="Transposable element P transposase-like GTP-binding insertion" evidence="3">
    <location>
        <begin position="270"/>
        <end position="388"/>
    </location>
</feature>
<dbReference type="PANTHER" id="PTHR47577:SF2">
    <property type="entry name" value="THAP DOMAIN CONTAINING 9"/>
    <property type="match status" value="1"/>
</dbReference>
<proteinExistence type="predicted"/>
<dbReference type="EMBL" id="GL434594">
    <property type="protein sequence ID" value="EFN74744.1"/>
    <property type="molecule type" value="Genomic_DNA"/>
</dbReference>
<dbReference type="OrthoDB" id="7529021at2759"/>
<dbReference type="Proteomes" id="UP000000311">
    <property type="component" value="Unassembled WGS sequence"/>
</dbReference>
<feature type="domain" description="Transposable element P transposase-like RNase H" evidence="2">
    <location>
        <begin position="107"/>
        <end position="239"/>
    </location>
</feature>
<dbReference type="PANTHER" id="PTHR47577">
    <property type="entry name" value="THAP DOMAIN-CONTAINING PROTEIN 6"/>
    <property type="match status" value="1"/>
</dbReference>
<accession>E1ZVP3</accession>
<evidence type="ECO:0000259" key="4">
    <source>
        <dbReference type="Pfam" id="PF21789"/>
    </source>
</evidence>
<dbReference type="InterPro" id="IPR048365">
    <property type="entry name" value="TNP-like_RNaseH_N"/>
</dbReference>
<feature type="domain" description="THAP9-like helix-turn-helix" evidence="1">
    <location>
        <begin position="21"/>
        <end position="101"/>
    </location>
</feature>
<feature type="non-terminal residue" evidence="5">
    <location>
        <position position="1"/>
    </location>
</feature>
<feature type="domain" description="Transposable element P transposase-like RNase H C-terminal" evidence="4">
    <location>
        <begin position="458"/>
        <end position="492"/>
    </location>
</feature>
<sequence>LQRSVQRKEEQIKSMKHLFDELKEKYVSDTDALSMLSREFEGMSLDLFQNEIKNNSRSASGRRYSEEVKKFAVTLFYNSPKAYDYCRRILNLPHPSSIRHWHSSVNAEPGFHKEIISFLKNLSSENKDCNMIFDGMSIRQQLLWSEQEGKLVGYVDYGNDIHIEGKDSLANESLVFMLVVLNGKWKWPIAYFLKKSLSAATLAELILTALSLTSNSELKIRSITCDGATVNISALNKLGCSIYVNNYESIVNSFKHPTRDYNVYVILDACHMLKLARNALADFKEFRTDDGNIEWRYIIQLYQLQNQLTFRFKNKLNSQCINWWQNKMKVKYAAQTLSSSVATAIEFLKQYCPEFHDSEATITFIKAIDRLFDFMNSRNPFGIGFHAPITRNNFNALEAIIIEKISYLFLLKTKTGDMLCMSGRRTFICGMATTVKSILAVAKEIFSERESFKYILTYKFSQDYLEIFFSKIRSRHGYNNNPNVLQFKYAMRQILLRNEIKGSPNSNCLHLDSDPTGTMYQFIWKKKKQQNAIFESIDDESDNEIETFNNYSLSNYGTLKENILFYIAGYIIKKLLSQIDCYTCAINLQKQRSDHNYVHSSIYSK</sequence>
<dbReference type="InterPro" id="IPR048367">
    <property type="entry name" value="TNP-like_RNaseH_C"/>
</dbReference>
<dbReference type="InterPro" id="IPR048366">
    <property type="entry name" value="TNP-like_GBD"/>
</dbReference>
<organism evidence="6">
    <name type="scientific">Camponotus floridanus</name>
    <name type="common">Florida carpenter ant</name>
    <dbReference type="NCBI Taxonomy" id="104421"/>
    <lineage>
        <taxon>Eukaryota</taxon>
        <taxon>Metazoa</taxon>
        <taxon>Ecdysozoa</taxon>
        <taxon>Arthropoda</taxon>
        <taxon>Hexapoda</taxon>
        <taxon>Insecta</taxon>
        <taxon>Pterygota</taxon>
        <taxon>Neoptera</taxon>
        <taxon>Endopterygota</taxon>
        <taxon>Hymenoptera</taxon>
        <taxon>Apocrita</taxon>
        <taxon>Aculeata</taxon>
        <taxon>Formicoidea</taxon>
        <taxon>Formicidae</taxon>
        <taxon>Formicinae</taxon>
        <taxon>Camponotus</taxon>
    </lineage>
</organism>
<reference evidence="5 6" key="1">
    <citation type="journal article" date="2010" name="Science">
        <title>Genomic comparison of the ants Camponotus floridanus and Harpegnathos saltator.</title>
        <authorList>
            <person name="Bonasio R."/>
            <person name="Zhang G."/>
            <person name="Ye C."/>
            <person name="Mutti N.S."/>
            <person name="Fang X."/>
            <person name="Qin N."/>
            <person name="Donahue G."/>
            <person name="Yang P."/>
            <person name="Li Q."/>
            <person name="Li C."/>
            <person name="Zhang P."/>
            <person name="Huang Z."/>
            <person name="Berger S.L."/>
            <person name="Reinberg D."/>
            <person name="Wang J."/>
            <person name="Liebig J."/>
        </authorList>
    </citation>
    <scope>NUCLEOTIDE SEQUENCE [LARGE SCALE GENOMIC DNA]</scope>
    <source>
        <strain evidence="6">C129</strain>
    </source>
</reference>
<dbReference type="InterPro" id="IPR021896">
    <property type="entry name" value="THAP9-like_HTH"/>
</dbReference>
<dbReference type="OMA" id="HARPEHE"/>
<evidence type="ECO:0000259" key="2">
    <source>
        <dbReference type="Pfam" id="PF21787"/>
    </source>
</evidence>
<keyword evidence="6" id="KW-1185">Reference proteome</keyword>
<dbReference type="Pfam" id="PF21787">
    <property type="entry name" value="TNP-like_RNaseH_N"/>
    <property type="match status" value="1"/>
</dbReference>
<dbReference type="InParanoid" id="E1ZVP3"/>
<evidence type="ECO:0000313" key="5">
    <source>
        <dbReference type="EMBL" id="EFN74744.1"/>
    </source>
</evidence>
<dbReference type="Pfam" id="PF12017">
    <property type="entry name" value="Tnp_P_element"/>
    <property type="match status" value="1"/>
</dbReference>
<dbReference type="Pfam" id="PF21788">
    <property type="entry name" value="TNP-like_GBD"/>
    <property type="match status" value="1"/>
</dbReference>
<gene>
    <name evidence="5" type="ORF">EAG_04673</name>
</gene>
<dbReference type="Pfam" id="PF21789">
    <property type="entry name" value="TNP-like_RNaseH_C"/>
    <property type="match status" value="1"/>
</dbReference>
<feature type="non-terminal residue" evidence="5">
    <location>
        <position position="605"/>
    </location>
</feature>